<dbReference type="InterPro" id="IPR002048">
    <property type="entry name" value="EF_hand_dom"/>
</dbReference>
<keyword evidence="2" id="KW-0677">Repeat</keyword>
<feature type="domain" description="EF-hand" evidence="4">
    <location>
        <begin position="63"/>
        <end position="98"/>
    </location>
</feature>
<proteinExistence type="predicted"/>
<comment type="caution">
    <text evidence="5">The sequence shown here is derived from an EMBL/GenBank/DDBJ whole genome shotgun (WGS) entry which is preliminary data.</text>
</comment>
<dbReference type="AlphaFoldDB" id="A0A7C9LC79"/>
<dbReference type="InterPro" id="IPR018247">
    <property type="entry name" value="EF_Hand_1_Ca_BS"/>
</dbReference>
<evidence type="ECO:0000256" key="2">
    <source>
        <dbReference type="ARBA" id="ARBA00022737"/>
    </source>
</evidence>
<dbReference type="Gene3D" id="1.10.238.10">
    <property type="entry name" value="EF-hand"/>
    <property type="match status" value="2"/>
</dbReference>
<feature type="region of interest" description="Disordered" evidence="3">
    <location>
        <begin position="116"/>
        <end position="182"/>
    </location>
</feature>
<evidence type="ECO:0000259" key="4">
    <source>
        <dbReference type="PROSITE" id="PS50222"/>
    </source>
</evidence>
<dbReference type="PANTHER" id="PTHR10827:SF98">
    <property type="entry name" value="45 KDA CALCIUM-BINDING PROTEIN"/>
    <property type="match status" value="1"/>
</dbReference>
<dbReference type="Proteomes" id="UP000483078">
    <property type="component" value="Unassembled WGS sequence"/>
</dbReference>
<dbReference type="SUPFAM" id="SSF47473">
    <property type="entry name" value="EF-hand"/>
    <property type="match status" value="1"/>
</dbReference>
<dbReference type="PROSITE" id="PS00018">
    <property type="entry name" value="EF_HAND_1"/>
    <property type="match status" value="2"/>
</dbReference>
<dbReference type="PROSITE" id="PS50222">
    <property type="entry name" value="EF_HAND_2"/>
    <property type="match status" value="2"/>
</dbReference>
<dbReference type="GO" id="GO:0005509">
    <property type="term" value="F:calcium ion binding"/>
    <property type="evidence" value="ECO:0007669"/>
    <property type="project" value="InterPro"/>
</dbReference>
<keyword evidence="1" id="KW-0479">Metal-binding</keyword>
<evidence type="ECO:0000313" key="5">
    <source>
        <dbReference type="EMBL" id="MTJ05958.1"/>
    </source>
</evidence>
<dbReference type="PANTHER" id="PTHR10827">
    <property type="entry name" value="RETICULOCALBIN"/>
    <property type="match status" value="1"/>
</dbReference>
<dbReference type="SMART" id="SM00054">
    <property type="entry name" value="EFh"/>
    <property type="match status" value="3"/>
</dbReference>
<dbReference type="EMBL" id="VENJ01000031">
    <property type="protein sequence ID" value="MTJ05958.1"/>
    <property type="molecule type" value="Genomic_DNA"/>
</dbReference>
<gene>
    <name evidence="5" type="ORF">FH759_14920</name>
</gene>
<feature type="compositionally biased region" description="Basic and acidic residues" evidence="3">
    <location>
        <begin position="133"/>
        <end position="150"/>
    </location>
</feature>
<feature type="compositionally biased region" description="Gly residues" evidence="3">
    <location>
        <begin position="170"/>
        <end position="182"/>
    </location>
</feature>
<dbReference type="Pfam" id="PF13202">
    <property type="entry name" value="EF-hand_5"/>
    <property type="match status" value="4"/>
</dbReference>
<name>A0A7C9LC79_9RHOB</name>
<evidence type="ECO:0000256" key="1">
    <source>
        <dbReference type="ARBA" id="ARBA00022723"/>
    </source>
</evidence>
<organism evidence="5 6">
    <name type="scientific">Sediminimonas qiaohouensis</name>
    <dbReference type="NCBI Taxonomy" id="552061"/>
    <lineage>
        <taxon>Bacteria</taxon>
        <taxon>Pseudomonadati</taxon>
        <taxon>Pseudomonadota</taxon>
        <taxon>Alphaproteobacteria</taxon>
        <taxon>Rhodobacterales</taxon>
        <taxon>Roseobacteraceae</taxon>
        <taxon>Sediminimonas</taxon>
    </lineage>
</organism>
<evidence type="ECO:0000256" key="3">
    <source>
        <dbReference type="SAM" id="MobiDB-lite"/>
    </source>
</evidence>
<sequence>MKLQEITQMTRALTLTAIAALALGGTAVWAAGQGYGPMKGAHAPMMQFDEIDANGDGSVTRDEITAGIKARFAKADTNGDGTLSAEEVIAQMAERMQARMQARAERMITARDADGDGVLSADEMGPPTPEGRMMARLDTDGDGAISKEEFDSAPMSRGGYGGKGRHGMGSKTGGGMWSGCDR</sequence>
<protein>
    <submittedName>
        <fullName evidence="5">Calcium-binding protein</fullName>
    </submittedName>
</protein>
<dbReference type="InterPro" id="IPR011992">
    <property type="entry name" value="EF-hand-dom_pair"/>
</dbReference>
<feature type="domain" description="EF-hand" evidence="4">
    <location>
        <begin position="132"/>
        <end position="160"/>
    </location>
</feature>
<evidence type="ECO:0000313" key="6">
    <source>
        <dbReference type="Proteomes" id="UP000483078"/>
    </source>
</evidence>
<accession>A0A7C9LC79</accession>
<reference evidence="5 6" key="1">
    <citation type="submission" date="2019-06" db="EMBL/GenBank/DDBJ databases">
        <title>Enrichment of Autotrophic Halophilic Microorganisms from Red Sea Brine Pool Using Microbial Electrosynthesis System.</title>
        <authorList>
            <person name="Alqahtani M.F."/>
            <person name="Bajracharya S."/>
            <person name="Katuri K.P."/>
            <person name="Ali M."/>
            <person name="Saikaly P.E."/>
        </authorList>
    </citation>
    <scope>NUCLEOTIDE SEQUENCE [LARGE SCALE GENOMIC DNA]</scope>
    <source>
        <strain evidence="5">MES6</strain>
    </source>
</reference>